<organism evidence="2 3">
    <name type="scientific">Chitinimonas prasina</name>
    <dbReference type="NCBI Taxonomy" id="1434937"/>
    <lineage>
        <taxon>Bacteria</taxon>
        <taxon>Pseudomonadati</taxon>
        <taxon>Pseudomonadota</taxon>
        <taxon>Betaproteobacteria</taxon>
        <taxon>Neisseriales</taxon>
        <taxon>Chitinibacteraceae</taxon>
        <taxon>Chitinimonas</taxon>
    </lineage>
</organism>
<dbReference type="RefSeq" id="WP_284196723.1">
    <property type="nucleotide sequence ID" value="NZ_BSOG01000002.1"/>
</dbReference>
<evidence type="ECO:0000313" key="2">
    <source>
        <dbReference type="EMBL" id="GLR13632.1"/>
    </source>
</evidence>
<dbReference type="EMBL" id="BSOG01000002">
    <property type="protein sequence ID" value="GLR13632.1"/>
    <property type="molecule type" value="Genomic_DNA"/>
</dbReference>
<proteinExistence type="predicted"/>
<protein>
    <recommendedName>
        <fullName evidence="1">NadR/Ttd14 AAA domain-containing protein</fullName>
    </recommendedName>
</protein>
<evidence type="ECO:0000259" key="1">
    <source>
        <dbReference type="Pfam" id="PF13521"/>
    </source>
</evidence>
<dbReference type="SUPFAM" id="SSF52540">
    <property type="entry name" value="P-loop containing nucleoside triphosphate hydrolases"/>
    <property type="match status" value="1"/>
</dbReference>
<dbReference type="InterPro" id="IPR038727">
    <property type="entry name" value="NadR/Ttd14_AAA_dom"/>
</dbReference>
<dbReference type="InterPro" id="IPR027417">
    <property type="entry name" value="P-loop_NTPase"/>
</dbReference>
<dbReference type="Proteomes" id="UP001156706">
    <property type="component" value="Unassembled WGS sequence"/>
</dbReference>
<evidence type="ECO:0000313" key="3">
    <source>
        <dbReference type="Proteomes" id="UP001156706"/>
    </source>
</evidence>
<accession>A0ABQ5YIY2</accession>
<dbReference type="PANTHER" id="PTHR37512">
    <property type="entry name" value="TRIFUNCTIONAL NAD BIOSYNTHESIS/REGULATOR PROTEIN NADR"/>
    <property type="match status" value="1"/>
</dbReference>
<gene>
    <name evidence="2" type="ORF">GCM10007907_24220</name>
</gene>
<keyword evidence="3" id="KW-1185">Reference proteome</keyword>
<name>A0ABQ5YIY2_9NEIS</name>
<dbReference type="PANTHER" id="PTHR37512:SF1">
    <property type="entry name" value="NADR_TTD14 AAA DOMAIN-CONTAINING PROTEIN"/>
    <property type="match status" value="1"/>
</dbReference>
<dbReference type="Pfam" id="PF13521">
    <property type="entry name" value="AAA_28"/>
    <property type="match status" value="1"/>
</dbReference>
<feature type="domain" description="NadR/Ttd14 AAA" evidence="1">
    <location>
        <begin position="3"/>
        <end position="162"/>
    </location>
</feature>
<reference evidence="3" key="1">
    <citation type="journal article" date="2019" name="Int. J. Syst. Evol. Microbiol.">
        <title>The Global Catalogue of Microorganisms (GCM) 10K type strain sequencing project: providing services to taxonomists for standard genome sequencing and annotation.</title>
        <authorList>
            <consortium name="The Broad Institute Genomics Platform"/>
            <consortium name="The Broad Institute Genome Sequencing Center for Infectious Disease"/>
            <person name="Wu L."/>
            <person name="Ma J."/>
        </authorList>
    </citation>
    <scope>NUCLEOTIDE SEQUENCE [LARGE SCALE GENOMIC DNA]</scope>
    <source>
        <strain evidence="3">NBRC 110044</strain>
    </source>
</reference>
<dbReference type="InterPro" id="IPR052735">
    <property type="entry name" value="NAD_biosynth-regulator"/>
</dbReference>
<comment type="caution">
    <text evidence="2">The sequence shown here is derived from an EMBL/GenBank/DDBJ whole genome shotgun (WGS) entry which is preliminary data.</text>
</comment>
<sequence>MRKIAVVGAESSGKTTLSQDLAQALGAAWLPEYARQYLATRATVAYGLADVVAIAQGQLAGEVEPRRWQGSDRSDWLVCDTNALVCMIWAEVRFGHCPATIRACWQADDYVLHVLPTPNIAWEPDPLRENPEDREALFARYRDALMQAGAAHIVVQGSPAARVQAVLAALGLPSSPSPV</sequence>
<dbReference type="Gene3D" id="3.40.50.300">
    <property type="entry name" value="P-loop containing nucleotide triphosphate hydrolases"/>
    <property type="match status" value="1"/>
</dbReference>